<reference evidence="1 2" key="1">
    <citation type="journal article" date="2024" name="Proc. Natl. Acad. Sci. U.S.A.">
        <title>The evolutionary genomics of adaptation to stress in wild rhizobium bacteria.</title>
        <authorList>
            <person name="Kehlet-Delgado H."/>
            <person name="Montoya A.P."/>
            <person name="Jensen K.T."/>
            <person name="Wendlandt C.E."/>
            <person name="Dexheimer C."/>
            <person name="Roberts M."/>
            <person name="Torres Martinez L."/>
            <person name="Friesen M.L."/>
            <person name="Griffitts J.S."/>
            <person name="Porter S.S."/>
        </authorList>
    </citation>
    <scope>NUCLEOTIDE SEQUENCE [LARGE SCALE GENOMIC DNA]</scope>
    <source>
        <strain evidence="1 2">M0468</strain>
    </source>
</reference>
<evidence type="ECO:0000313" key="2">
    <source>
        <dbReference type="Proteomes" id="UP001480082"/>
    </source>
</evidence>
<accession>A0ACC6T7H0</accession>
<dbReference type="Proteomes" id="UP001480082">
    <property type="component" value="Unassembled WGS sequence"/>
</dbReference>
<sequence>MTLDEYLAYRKMVAELDPDAMEKVKTKSPPTDETDFALRVSYVILNSGMRWTVAKEIWNRMRPSLMETGDVGNTFGHPGKAKSINLAMSKRTEFFECFRSAWEEGPEKVIDFCGTIPHIGEITKYHLAKNLGVDVAKPDVWLERVASQSGETVQELCGRLSKQSGDSVSTVDYVIWKTCQQRWWRAGAFPADKRAPD</sequence>
<keyword evidence="2" id="KW-1185">Reference proteome</keyword>
<comment type="caution">
    <text evidence="1">The sequence shown here is derived from an EMBL/GenBank/DDBJ whole genome shotgun (WGS) entry which is preliminary data.</text>
</comment>
<name>A0ACC6T7H0_9HYPH</name>
<dbReference type="EMBL" id="JAMYRI010000025">
    <property type="protein sequence ID" value="MER9287841.1"/>
    <property type="molecule type" value="Genomic_DNA"/>
</dbReference>
<proteinExistence type="predicted"/>
<protein>
    <submittedName>
        <fullName evidence="1">Uncharacterized protein</fullName>
    </submittedName>
</protein>
<gene>
    <name evidence="1" type="ORF">NKI81_28650</name>
</gene>
<organism evidence="1 2">
    <name type="scientific">Mesorhizobium australicum</name>
    <dbReference type="NCBI Taxonomy" id="536018"/>
    <lineage>
        <taxon>Bacteria</taxon>
        <taxon>Pseudomonadati</taxon>
        <taxon>Pseudomonadota</taxon>
        <taxon>Alphaproteobacteria</taxon>
        <taxon>Hyphomicrobiales</taxon>
        <taxon>Phyllobacteriaceae</taxon>
        <taxon>Mesorhizobium</taxon>
    </lineage>
</organism>
<evidence type="ECO:0000313" key="1">
    <source>
        <dbReference type="EMBL" id="MER9287841.1"/>
    </source>
</evidence>